<dbReference type="SUPFAM" id="SSF46785">
    <property type="entry name" value="Winged helix' DNA-binding domain"/>
    <property type="match status" value="1"/>
</dbReference>
<evidence type="ECO:0000313" key="2">
    <source>
        <dbReference type="Proteomes" id="UP001054846"/>
    </source>
</evidence>
<evidence type="ECO:0000313" key="1">
    <source>
        <dbReference type="EMBL" id="UFP95368.1"/>
    </source>
</evidence>
<dbReference type="InterPro" id="IPR036390">
    <property type="entry name" value="WH_DNA-bd_sf"/>
</dbReference>
<organism evidence="1 2">
    <name type="scientific">Gloeobacter morelensis MG652769</name>
    <dbReference type="NCBI Taxonomy" id="2781736"/>
    <lineage>
        <taxon>Bacteria</taxon>
        <taxon>Bacillati</taxon>
        <taxon>Cyanobacteriota</taxon>
        <taxon>Cyanophyceae</taxon>
        <taxon>Gloeobacterales</taxon>
        <taxon>Gloeobacteraceae</taxon>
        <taxon>Gloeobacter</taxon>
        <taxon>Gloeobacter morelensis</taxon>
    </lineage>
</organism>
<protein>
    <recommendedName>
        <fullName evidence="3">Transcriptional regulator</fullName>
    </recommendedName>
</protein>
<dbReference type="EMBL" id="CP063845">
    <property type="protein sequence ID" value="UFP95368.1"/>
    <property type="molecule type" value="Genomic_DNA"/>
</dbReference>
<reference evidence="1 2" key="1">
    <citation type="journal article" date="2021" name="Genome Biol. Evol.">
        <title>Complete Genome Sequencing of a Novel Gloeobacter Species from a Waterfall Cave in Mexico.</title>
        <authorList>
            <person name="Saw J.H."/>
            <person name="Cardona T."/>
            <person name="Montejano G."/>
        </authorList>
    </citation>
    <scope>NUCLEOTIDE SEQUENCE [LARGE SCALE GENOMIC DNA]</scope>
    <source>
        <strain evidence="1">MG652769</strain>
    </source>
</reference>
<accession>A0ABY3PNU5</accession>
<gene>
    <name evidence="1" type="ORF">ISF26_03720</name>
</gene>
<dbReference type="Proteomes" id="UP001054846">
    <property type="component" value="Chromosome"/>
</dbReference>
<keyword evidence="2" id="KW-1185">Reference proteome</keyword>
<proteinExistence type="predicted"/>
<dbReference type="RefSeq" id="WP_230842593.1">
    <property type="nucleotide sequence ID" value="NZ_CP063845.1"/>
</dbReference>
<name>A0ABY3PNU5_9CYAN</name>
<evidence type="ECO:0008006" key="3">
    <source>
        <dbReference type="Google" id="ProtNLM"/>
    </source>
</evidence>
<sequence>MTSVMVESELQERILSELGRQPRSIVQLTYELGQPPWVVFRAMHNLNRRGVVVYAPGRGQWCLVSLRAISGALS</sequence>